<dbReference type="InterPro" id="IPR010070">
    <property type="entry name" value="YjcZ-like"/>
</dbReference>
<dbReference type="EMBL" id="NVCO01000005">
    <property type="protein sequence ID" value="PFT51104.1"/>
    <property type="molecule type" value="Genomic_DNA"/>
</dbReference>
<feature type="transmembrane region" description="Helical" evidence="6">
    <location>
        <begin position="12"/>
        <end position="36"/>
    </location>
</feature>
<evidence type="ECO:0000256" key="2">
    <source>
        <dbReference type="ARBA" id="ARBA00010221"/>
    </source>
</evidence>
<proteinExistence type="inferred from homology"/>
<comment type="caution">
    <text evidence="7">The sequence shown here is derived from an EMBL/GenBank/DDBJ whole genome shotgun (WGS) entry which is preliminary data.</text>
</comment>
<dbReference type="Proteomes" id="UP000226106">
    <property type="component" value="Unassembled WGS sequence"/>
</dbReference>
<keyword evidence="4 6" id="KW-1133">Transmembrane helix</keyword>
<evidence type="ECO:0000256" key="4">
    <source>
        <dbReference type="ARBA" id="ARBA00022989"/>
    </source>
</evidence>
<protein>
    <recommendedName>
        <fullName evidence="9">Sporulation protein YjcZ</fullName>
    </recommendedName>
</protein>
<evidence type="ECO:0000313" key="7">
    <source>
        <dbReference type="EMBL" id="PFT51104.1"/>
    </source>
</evidence>
<organism evidence="7 8">
    <name type="scientific">Bacillus thuringiensis</name>
    <dbReference type="NCBI Taxonomy" id="1428"/>
    <lineage>
        <taxon>Bacteria</taxon>
        <taxon>Bacillati</taxon>
        <taxon>Bacillota</taxon>
        <taxon>Bacilli</taxon>
        <taxon>Bacillales</taxon>
        <taxon>Bacillaceae</taxon>
        <taxon>Bacillus</taxon>
        <taxon>Bacillus cereus group</taxon>
    </lineage>
</organism>
<dbReference type="NCBIfam" id="TIGR01732">
    <property type="entry name" value="tiny_TM_bacill"/>
    <property type="match status" value="1"/>
</dbReference>
<comment type="subcellular location">
    <subcellularLocation>
        <location evidence="1">Membrane</location>
        <topology evidence="1">Single-pass membrane protein</topology>
    </subcellularLocation>
</comment>
<keyword evidence="3 6" id="KW-0812">Transmembrane</keyword>
<evidence type="ECO:0000256" key="5">
    <source>
        <dbReference type="ARBA" id="ARBA00023136"/>
    </source>
</evidence>
<dbReference type="AlphaFoldDB" id="A0A9X7AST2"/>
<evidence type="ECO:0000256" key="1">
    <source>
        <dbReference type="ARBA" id="ARBA00004167"/>
    </source>
</evidence>
<name>A0A9X7AST2_BACTU</name>
<gene>
    <name evidence="7" type="ORF">COK72_01265</name>
</gene>
<comment type="similarity">
    <text evidence="2">Belongs to the SscA family.</text>
</comment>
<evidence type="ECO:0000256" key="6">
    <source>
        <dbReference type="SAM" id="Phobius"/>
    </source>
</evidence>
<dbReference type="GO" id="GO:0016020">
    <property type="term" value="C:membrane"/>
    <property type="evidence" value="ECO:0007669"/>
    <property type="project" value="UniProtKB-SubCell"/>
</dbReference>
<keyword evidence="5 6" id="KW-0472">Membrane</keyword>
<evidence type="ECO:0008006" key="9">
    <source>
        <dbReference type="Google" id="ProtNLM"/>
    </source>
</evidence>
<sequence>MGYSGSCGEGCGFARGFALLVVLFILLIIIGCIILCGKSFLRRFQRWVLKFDILLPIIK</sequence>
<dbReference type="Pfam" id="PF09680">
    <property type="entry name" value="YjcZ_2"/>
    <property type="match status" value="1"/>
</dbReference>
<evidence type="ECO:0000313" key="8">
    <source>
        <dbReference type="Proteomes" id="UP000226106"/>
    </source>
</evidence>
<reference evidence="7 8" key="1">
    <citation type="submission" date="2017-09" db="EMBL/GenBank/DDBJ databases">
        <title>Large-scale bioinformatics analysis of Bacillus genomes uncovers conserved roles of natural products in bacterial physiology.</title>
        <authorList>
            <consortium name="Agbiome Team Llc"/>
            <person name="Bleich R.M."/>
            <person name="Grubbs K.J."/>
            <person name="Santa Maria K.C."/>
            <person name="Allen S.E."/>
            <person name="Farag S."/>
            <person name="Shank E.A."/>
            <person name="Bowers A."/>
        </authorList>
    </citation>
    <scope>NUCLEOTIDE SEQUENCE [LARGE SCALE GENOMIC DNA]</scope>
    <source>
        <strain evidence="7 8">AFS065400</strain>
    </source>
</reference>
<accession>A0A9X7AST2</accession>
<evidence type="ECO:0000256" key="3">
    <source>
        <dbReference type="ARBA" id="ARBA00022692"/>
    </source>
</evidence>